<dbReference type="SMART" id="SM00346">
    <property type="entry name" value="HTH_ICLR"/>
    <property type="match status" value="1"/>
</dbReference>
<dbReference type="InterPro" id="IPR005471">
    <property type="entry name" value="Tscrpt_reg_IclR_N"/>
</dbReference>
<sequence length="253" mass="27435">MKRTTPGETGLSRIVKVLEAFDKGKSTLTPAEIVRRTGLPAASTYRLVNELIDVGFLDKSDGGVQTGVRLWELASRESKTLSLRNTALPFMEDLQDAIRQHTQLSVMDGTDILYIERLSAPDAVVNITRIAGRLPAVVASPGLVMAAFGNRELQEAILAAELPQYTRFTPSTTADFRRIFAEIRRQGYARMDGWIDEGVSGIAMPVRDAEGDVIAALSVLLPNDGKTPRMALPAVQIAAAGISRALGWSPSHH</sequence>
<evidence type="ECO:0000313" key="6">
    <source>
        <dbReference type="EMBL" id="SDQ42343.1"/>
    </source>
</evidence>
<evidence type="ECO:0000256" key="1">
    <source>
        <dbReference type="ARBA" id="ARBA00023015"/>
    </source>
</evidence>
<organism evidence="6 7">
    <name type="scientific">Crystallibacter crystallopoietes</name>
    <dbReference type="NCBI Taxonomy" id="37928"/>
    <lineage>
        <taxon>Bacteria</taxon>
        <taxon>Bacillati</taxon>
        <taxon>Actinomycetota</taxon>
        <taxon>Actinomycetes</taxon>
        <taxon>Micrococcales</taxon>
        <taxon>Micrococcaceae</taxon>
        <taxon>Crystallibacter</taxon>
    </lineage>
</organism>
<dbReference type="PANTHER" id="PTHR30136">
    <property type="entry name" value="HELIX-TURN-HELIX TRANSCRIPTIONAL REGULATOR, ICLR FAMILY"/>
    <property type="match status" value="1"/>
</dbReference>
<accession>A0A1H1ARE7</accession>
<dbReference type="RefSeq" id="WP_074699536.1">
    <property type="nucleotide sequence ID" value="NZ_CP018863.1"/>
</dbReference>
<keyword evidence="7" id="KW-1185">Reference proteome</keyword>
<dbReference type="OrthoDB" id="4068713at2"/>
<dbReference type="SUPFAM" id="SSF46785">
    <property type="entry name" value="Winged helix' DNA-binding domain"/>
    <property type="match status" value="1"/>
</dbReference>
<evidence type="ECO:0000259" key="4">
    <source>
        <dbReference type="PROSITE" id="PS51077"/>
    </source>
</evidence>
<reference evidence="6 7" key="1">
    <citation type="submission" date="2016-10" db="EMBL/GenBank/DDBJ databases">
        <authorList>
            <person name="de Groot N.N."/>
        </authorList>
    </citation>
    <scope>NUCLEOTIDE SEQUENCE [LARGE SCALE GENOMIC DNA]</scope>
    <source>
        <strain evidence="6 7">DSM 20117</strain>
    </source>
</reference>
<dbReference type="GO" id="GO:0045892">
    <property type="term" value="P:negative regulation of DNA-templated transcription"/>
    <property type="evidence" value="ECO:0007669"/>
    <property type="project" value="TreeGrafter"/>
</dbReference>
<dbReference type="PROSITE" id="PS51077">
    <property type="entry name" value="HTH_ICLR"/>
    <property type="match status" value="1"/>
</dbReference>
<dbReference type="KEGG" id="acry:AC20117_12035"/>
<name>A0A1H1ARE7_9MICC</name>
<dbReference type="InterPro" id="IPR036390">
    <property type="entry name" value="WH_DNA-bd_sf"/>
</dbReference>
<dbReference type="EMBL" id="FNKH01000002">
    <property type="protein sequence ID" value="SDQ42343.1"/>
    <property type="molecule type" value="Genomic_DNA"/>
</dbReference>
<dbReference type="GO" id="GO:0003677">
    <property type="term" value="F:DNA binding"/>
    <property type="evidence" value="ECO:0007669"/>
    <property type="project" value="UniProtKB-KW"/>
</dbReference>
<keyword evidence="1" id="KW-0805">Transcription regulation</keyword>
<evidence type="ECO:0000256" key="3">
    <source>
        <dbReference type="ARBA" id="ARBA00023163"/>
    </source>
</evidence>
<feature type="domain" description="HTH iclR-type" evidence="4">
    <location>
        <begin position="8"/>
        <end position="68"/>
    </location>
</feature>
<dbReference type="PROSITE" id="PS51078">
    <property type="entry name" value="ICLR_ED"/>
    <property type="match status" value="1"/>
</dbReference>
<evidence type="ECO:0000259" key="5">
    <source>
        <dbReference type="PROSITE" id="PS51078"/>
    </source>
</evidence>
<dbReference type="Pfam" id="PF09339">
    <property type="entry name" value="HTH_IclR"/>
    <property type="match status" value="1"/>
</dbReference>
<dbReference type="Pfam" id="PF01614">
    <property type="entry name" value="IclR_C"/>
    <property type="match status" value="1"/>
</dbReference>
<dbReference type="GO" id="GO:0003700">
    <property type="term" value="F:DNA-binding transcription factor activity"/>
    <property type="evidence" value="ECO:0007669"/>
    <property type="project" value="TreeGrafter"/>
</dbReference>
<keyword evidence="3" id="KW-0804">Transcription</keyword>
<protein>
    <submittedName>
        <fullName evidence="6">DNA-binding transcriptional regulator, IclR family</fullName>
    </submittedName>
</protein>
<dbReference type="InterPro" id="IPR050707">
    <property type="entry name" value="HTH_MetabolicPath_Reg"/>
</dbReference>
<evidence type="ECO:0000313" key="7">
    <source>
        <dbReference type="Proteomes" id="UP000181917"/>
    </source>
</evidence>
<gene>
    <name evidence="6" type="ORF">SAMN04489742_1058</name>
</gene>
<dbReference type="InterPro" id="IPR029016">
    <property type="entry name" value="GAF-like_dom_sf"/>
</dbReference>
<dbReference type="Gene3D" id="3.30.450.40">
    <property type="match status" value="1"/>
</dbReference>
<dbReference type="AlphaFoldDB" id="A0A1H1ARE7"/>
<dbReference type="InterPro" id="IPR036388">
    <property type="entry name" value="WH-like_DNA-bd_sf"/>
</dbReference>
<dbReference type="Gene3D" id="1.10.10.10">
    <property type="entry name" value="Winged helix-like DNA-binding domain superfamily/Winged helix DNA-binding domain"/>
    <property type="match status" value="1"/>
</dbReference>
<keyword evidence="2 6" id="KW-0238">DNA-binding</keyword>
<dbReference type="STRING" id="37928.SAMN04489742_1058"/>
<evidence type="ECO:0000256" key="2">
    <source>
        <dbReference type="ARBA" id="ARBA00023125"/>
    </source>
</evidence>
<proteinExistence type="predicted"/>
<dbReference type="PANTHER" id="PTHR30136:SF24">
    <property type="entry name" value="HTH-TYPE TRANSCRIPTIONAL REPRESSOR ALLR"/>
    <property type="match status" value="1"/>
</dbReference>
<dbReference type="InterPro" id="IPR014757">
    <property type="entry name" value="Tscrpt_reg_IclR_C"/>
</dbReference>
<feature type="domain" description="IclR-ED" evidence="5">
    <location>
        <begin position="69"/>
        <end position="248"/>
    </location>
</feature>
<dbReference type="Proteomes" id="UP000181917">
    <property type="component" value="Unassembled WGS sequence"/>
</dbReference>
<dbReference type="SUPFAM" id="SSF55781">
    <property type="entry name" value="GAF domain-like"/>
    <property type="match status" value="1"/>
</dbReference>